<dbReference type="SUPFAM" id="SSF56112">
    <property type="entry name" value="Protein kinase-like (PK-like)"/>
    <property type="match status" value="1"/>
</dbReference>
<dbReference type="InterPro" id="IPR017441">
    <property type="entry name" value="Protein_kinase_ATP_BS"/>
</dbReference>
<evidence type="ECO:0000313" key="13">
    <source>
        <dbReference type="EMBL" id="KAJ7373606.1"/>
    </source>
</evidence>
<dbReference type="InterPro" id="IPR013783">
    <property type="entry name" value="Ig-like_fold"/>
</dbReference>
<dbReference type="SMART" id="SM00219">
    <property type="entry name" value="TyrKc"/>
    <property type="match status" value="1"/>
</dbReference>
<evidence type="ECO:0000256" key="8">
    <source>
        <dbReference type="ARBA" id="ARBA00023319"/>
    </source>
</evidence>
<name>A0A9W9Z1S2_9CNID</name>
<keyword evidence="6" id="KW-1015">Disulfide bond</keyword>
<accession>A0A9W9Z1S2</accession>
<dbReference type="Pfam" id="PF07714">
    <property type="entry name" value="PK_Tyr_Ser-Thr"/>
    <property type="match status" value="1"/>
</dbReference>
<dbReference type="AlphaFoldDB" id="A0A9W9Z1S2"/>
<dbReference type="EMBL" id="MU826830">
    <property type="protein sequence ID" value="KAJ7373606.1"/>
    <property type="molecule type" value="Genomic_DNA"/>
</dbReference>
<dbReference type="InterPro" id="IPR007110">
    <property type="entry name" value="Ig-like_dom"/>
</dbReference>
<dbReference type="GO" id="GO:0043235">
    <property type="term" value="C:receptor complex"/>
    <property type="evidence" value="ECO:0007669"/>
    <property type="project" value="TreeGrafter"/>
</dbReference>
<dbReference type="EC" id="2.7.10.1" evidence="2"/>
<dbReference type="Pfam" id="PF13927">
    <property type="entry name" value="Ig_3"/>
    <property type="match status" value="1"/>
</dbReference>
<evidence type="ECO:0000256" key="6">
    <source>
        <dbReference type="ARBA" id="ARBA00023157"/>
    </source>
</evidence>
<evidence type="ECO:0000313" key="14">
    <source>
        <dbReference type="Proteomes" id="UP001163046"/>
    </source>
</evidence>
<keyword evidence="8" id="KW-0393">Immunoglobulin domain</keyword>
<dbReference type="SUPFAM" id="SSF48726">
    <property type="entry name" value="Immunoglobulin"/>
    <property type="match status" value="3"/>
</dbReference>
<dbReference type="Gene3D" id="3.30.200.20">
    <property type="entry name" value="Phosphorylase Kinase, domain 1"/>
    <property type="match status" value="1"/>
</dbReference>
<dbReference type="InterPro" id="IPR036179">
    <property type="entry name" value="Ig-like_dom_sf"/>
</dbReference>
<dbReference type="Gene3D" id="2.60.40.10">
    <property type="entry name" value="Immunoglobulins"/>
    <property type="match status" value="2"/>
</dbReference>
<feature type="domain" description="Ig-like" evidence="12">
    <location>
        <begin position="87"/>
        <end position="190"/>
    </location>
</feature>
<dbReference type="Proteomes" id="UP001163046">
    <property type="component" value="Unassembled WGS sequence"/>
</dbReference>
<sequence>MSAPRKFRGLKQKQLPEKCITALNLEPCTVTLTKYIANTAFKRGTNEEARGIMLFMIGFFLLFHDPSIADDEYCVRVEYLHKHPRAPSMSLKILEFPDEDVLPIGYSITIVCTSNLSKEDNGRHKNAQPYYMQYYYNKDYDDYLKTCCCDREDSKVCTFFIQNASESHSGIYDCVSENLLECTIDTLTLSFKEPSSPRFKVDLPRQLNVSDGSKANLSCHASGIPRPFITWFKDGRRVSSSMRGESKYCGSRYSLSTPNPLPRTLMQALPREARLTISKRPPPDIIEPVFYLHPKSTLASRDDTVEFTCAARGFPRPSITWLKDGMAFSDTSAKVFQRNLSDSSELKIVSVSDRHVGYYACLATASNTQASSRDAILSLKDETVTGERLSKAVWFTIGTIIGVVFLIVVIVLIVFKQKRARGRRNYHISKEMVKAQQELIQLQIESGKDSISQLRNVQSTVSDNTEDGAKSMADEDEVIDNETYLKGMAVDRNWEIPRDRLTITEHKLGGGEFGIVNKGMYLRTDGNELPVAVKILKDNSDQQQRLALIRELETLIHVGRHQNIVSLVGACTFEEPLCVVIEFVSGGSLDNLLRISRVQIQDPTYANIWSRLTERELLRIASDITSGMRHLESKRVRYITLDRQ</sequence>
<dbReference type="InterPro" id="IPR011009">
    <property type="entry name" value="Kinase-like_dom_sf"/>
</dbReference>
<protein>
    <recommendedName>
        <fullName evidence="2">receptor protein-tyrosine kinase</fullName>
        <ecNumber evidence="2">2.7.10.1</ecNumber>
    </recommendedName>
</protein>
<feature type="domain" description="Protein kinase" evidence="11">
    <location>
        <begin position="502"/>
        <end position="644"/>
    </location>
</feature>
<gene>
    <name evidence="13" type="ORF">OS493_011211</name>
</gene>
<dbReference type="GO" id="GO:0005886">
    <property type="term" value="C:plasma membrane"/>
    <property type="evidence" value="ECO:0007669"/>
    <property type="project" value="TreeGrafter"/>
</dbReference>
<dbReference type="PANTHER" id="PTHR24416:SF622">
    <property type="entry name" value="PROTEIN KINASE DOMAIN-CONTAINING PROTEIN"/>
    <property type="match status" value="1"/>
</dbReference>
<dbReference type="InterPro" id="IPR020635">
    <property type="entry name" value="Tyr_kinase_cat_dom"/>
</dbReference>
<evidence type="ECO:0000256" key="7">
    <source>
        <dbReference type="ARBA" id="ARBA00023180"/>
    </source>
</evidence>
<dbReference type="GO" id="GO:0007169">
    <property type="term" value="P:cell surface receptor protein tyrosine kinase signaling pathway"/>
    <property type="evidence" value="ECO:0007669"/>
    <property type="project" value="TreeGrafter"/>
</dbReference>
<keyword evidence="14" id="KW-1185">Reference proteome</keyword>
<comment type="caution">
    <text evidence="13">The sequence shown here is derived from an EMBL/GenBank/DDBJ whole genome shotgun (WGS) entry which is preliminary data.</text>
</comment>
<dbReference type="SMART" id="SM00408">
    <property type="entry name" value="IGc2"/>
    <property type="match status" value="1"/>
</dbReference>
<keyword evidence="9" id="KW-0067">ATP-binding</keyword>
<evidence type="ECO:0000259" key="12">
    <source>
        <dbReference type="PROSITE" id="PS50835"/>
    </source>
</evidence>
<organism evidence="13 14">
    <name type="scientific">Desmophyllum pertusum</name>
    <dbReference type="NCBI Taxonomy" id="174260"/>
    <lineage>
        <taxon>Eukaryota</taxon>
        <taxon>Metazoa</taxon>
        <taxon>Cnidaria</taxon>
        <taxon>Anthozoa</taxon>
        <taxon>Hexacorallia</taxon>
        <taxon>Scleractinia</taxon>
        <taxon>Caryophylliina</taxon>
        <taxon>Caryophylliidae</taxon>
        <taxon>Desmophyllum</taxon>
    </lineage>
</organism>
<dbReference type="PROSITE" id="PS50835">
    <property type="entry name" value="IG_LIKE"/>
    <property type="match status" value="3"/>
</dbReference>
<dbReference type="InterPro" id="IPR050122">
    <property type="entry name" value="RTK"/>
</dbReference>
<evidence type="ECO:0000256" key="4">
    <source>
        <dbReference type="ARBA" id="ARBA00022989"/>
    </source>
</evidence>
<dbReference type="GO" id="GO:0005524">
    <property type="term" value="F:ATP binding"/>
    <property type="evidence" value="ECO:0007669"/>
    <property type="project" value="UniProtKB-UniRule"/>
</dbReference>
<evidence type="ECO:0000256" key="2">
    <source>
        <dbReference type="ARBA" id="ARBA00011902"/>
    </source>
</evidence>
<keyword evidence="9" id="KW-0547">Nucleotide-binding</keyword>
<dbReference type="SMART" id="SM00409">
    <property type="entry name" value="IG"/>
    <property type="match status" value="3"/>
</dbReference>
<reference evidence="13" key="1">
    <citation type="submission" date="2023-01" db="EMBL/GenBank/DDBJ databases">
        <title>Genome assembly of the deep-sea coral Lophelia pertusa.</title>
        <authorList>
            <person name="Herrera S."/>
            <person name="Cordes E."/>
        </authorList>
    </citation>
    <scope>NUCLEOTIDE SEQUENCE</scope>
    <source>
        <strain evidence="13">USNM1676648</strain>
        <tissue evidence="13">Polyp</tissue>
    </source>
</reference>
<feature type="domain" description="Ig-like" evidence="12">
    <location>
        <begin position="197"/>
        <end position="239"/>
    </location>
</feature>
<evidence type="ECO:0000256" key="1">
    <source>
        <dbReference type="ARBA" id="ARBA00004167"/>
    </source>
</evidence>
<dbReference type="PROSITE" id="PS00107">
    <property type="entry name" value="PROTEIN_KINASE_ATP"/>
    <property type="match status" value="1"/>
</dbReference>
<dbReference type="Pfam" id="PF07679">
    <property type="entry name" value="I-set"/>
    <property type="match status" value="1"/>
</dbReference>
<keyword evidence="3 10" id="KW-0812">Transmembrane</keyword>
<keyword evidence="5 10" id="KW-0472">Membrane</keyword>
<evidence type="ECO:0000256" key="9">
    <source>
        <dbReference type="PROSITE-ProRule" id="PRU10141"/>
    </source>
</evidence>
<dbReference type="InterPro" id="IPR003598">
    <property type="entry name" value="Ig_sub2"/>
</dbReference>
<proteinExistence type="predicted"/>
<dbReference type="OrthoDB" id="10010359at2759"/>
<feature type="domain" description="Ig-like" evidence="12">
    <location>
        <begin position="288"/>
        <end position="378"/>
    </location>
</feature>
<evidence type="ECO:0000256" key="10">
    <source>
        <dbReference type="SAM" id="Phobius"/>
    </source>
</evidence>
<dbReference type="GO" id="GO:0004714">
    <property type="term" value="F:transmembrane receptor protein tyrosine kinase activity"/>
    <property type="evidence" value="ECO:0007669"/>
    <property type="project" value="UniProtKB-EC"/>
</dbReference>
<evidence type="ECO:0000256" key="5">
    <source>
        <dbReference type="ARBA" id="ARBA00023136"/>
    </source>
</evidence>
<dbReference type="InterPro" id="IPR001245">
    <property type="entry name" value="Ser-Thr/Tyr_kinase_cat_dom"/>
</dbReference>
<keyword evidence="4 10" id="KW-1133">Transmembrane helix</keyword>
<feature type="binding site" evidence="9">
    <location>
        <position position="534"/>
    </location>
    <ligand>
        <name>ATP</name>
        <dbReference type="ChEBI" id="CHEBI:30616"/>
    </ligand>
</feature>
<dbReference type="InterPro" id="IPR013098">
    <property type="entry name" value="Ig_I-set"/>
</dbReference>
<dbReference type="InterPro" id="IPR000719">
    <property type="entry name" value="Prot_kinase_dom"/>
</dbReference>
<comment type="subcellular location">
    <subcellularLocation>
        <location evidence="1">Membrane</location>
        <topology evidence="1">Single-pass membrane protein</topology>
    </subcellularLocation>
</comment>
<dbReference type="PANTHER" id="PTHR24416">
    <property type="entry name" value="TYROSINE-PROTEIN KINASE RECEPTOR"/>
    <property type="match status" value="1"/>
</dbReference>
<dbReference type="PROSITE" id="PS50011">
    <property type="entry name" value="PROTEIN_KINASE_DOM"/>
    <property type="match status" value="1"/>
</dbReference>
<keyword evidence="7" id="KW-0325">Glycoprotein</keyword>
<evidence type="ECO:0000259" key="11">
    <source>
        <dbReference type="PROSITE" id="PS50011"/>
    </source>
</evidence>
<feature type="transmembrane region" description="Helical" evidence="10">
    <location>
        <begin position="392"/>
        <end position="415"/>
    </location>
</feature>
<dbReference type="InterPro" id="IPR003599">
    <property type="entry name" value="Ig_sub"/>
</dbReference>
<evidence type="ECO:0000256" key="3">
    <source>
        <dbReference type="ARBA" id="ARBA00022692"/>
    </source>
</evidence>